<evidence type="ECO:0000313" key="3">
    <source>
        <dbReference type="Proteomes" id="UP000321197"/>
    </source>
</evidence>
<dbReference type="AlphaFoldDB" id="A0A511R4C9"/>
<protein>
    <submittedName>
        <fullName evidence="2">Uncharacterized protein</fullName>
    </submittedName>
</protein>
<dbReference type="OrthoDB" id="5177981at2"/>
<sequence>MRLILTLVSVMLFGVSAQQALAQTKITNQYLEHNSVKYFRGKAENVVLGSYGEKKNPIGSAAYLAIQNNIRAEHLNNRVRVLSPVEITWNNTTKAEVEANGSLRVYGLNLSAARNMTFEQARSGRLKLVKLFINEGALQTMLNRDALAARNYLAREGTDARIVSEVWVVMEAELAEHFDTSSSIRVEVSRGQQAALEITASGGIHRSQSITLSAGNVFAYLLHKVKSWNRDKTEIENMEDDQSGLN</sequence>
<keyword evidence="1" id="KW-0732">Signal</keyword>
<evidence type="ECO:0000313" key="2">
    <source>
        <dbReference type="EMBL" id="GEM84459.1"/>
    </source>
</evidence>
<feature type="signal peptide" evidence="1">
    <location>
        <begin position="1"/>
        <end position="22"/>
    </location>
</feature>
<dbReference type="EMBL" id="BJXL01000102">
    <property type="protein sequence ID" value="GEM84459.1"/>
    <property type="molecule type" value="Genomic_DNA"/>
</dbReference>
<organism evidence="2 3">
    <name type="scientific">Meiothermus hypogaeus NBRC 106114</name>
    <dbReference type="NCBI Taxonomy" id="1227553"/>
    <lineage>
        <taxon>Bacteria</taxon>
        <taxon>Thermotogati</taxon>
        <taxon>Deinococcota</taxon>
        <taxon>Deinococci</taxon>
        <taxon>Thermales</taxon>
        <taxon>Thermaceae</taxon>
        <taxon>Meiothermus</taxon>
    </lineage>
</organism>
<accession>A0A511R4C9</accession>
<comment type="caution">
    <text evidence="2">The sequence shown here is derived from an EMBL/GenBank/DDBJ whole genome shotgun (WGS) entry which is preliminary data.</text>
</comment>
<reference evidence="2 3" key="1">
    <citation type="submission" date="2019-07" db="EMBL/GenBank/DDBJ databases">
        <title>Whole genome shotgun sequence of Meiothermus hypogaeus NBRC 106114.</title>
        <authorList>
            <person name="Hosoyama A."/>
            <person name="Uohara A."/>
            <person name="Ohji S."/>
            <person name="Ichikawa N."/>
        </authorList>
    </citation>
    <scope>NUCLEOTIDE SEQUENCE [LARGE SCALE GENOMIC DNA]</scope>
    <source>
        <strain evidence="2 3">NBRC 106114</strain>
    </source>
</reference>
<proteinExistence type="predicted"/>
<gene>
    <name evidence="2" type="ORF">MHY01S_26250</name>
</gene>
<evidence type="ECO:0000256" key="1">
    <source>
        <dbReference type="SAM" id="SignalP"/>
    </source>
</evidence>
<name>A0A511R4C9_9DEIN</name>
<feature type="chain" id="PRO_5022234537" evidence="1">
    <location>
        <begin position="23"/>
        <end position="246"/>
    </location>
</feature>
<dbReference type="Proteomes" id="UP000321197">
    <property type="component" value="Unassembled WGS sequence"/>
</dbReference>